<feature type="transmembrane region" description="Helical" evidence="2">
    <location>
        <begin position="484"/>
        <end position="502"/>
    </location>
</feature>
<dbReference type="EMBL" id="MUKB01000088">
    <property type="protein sequence ID" value="OPX17706.1"/>
    <property type="molecule type" value="Genomic_DNA"/>
</dbReference>
<evidence type="ECO:0000313" key="4">
    <source>
        <dbReference type="EMBL" id="OPX17706.1"/>
    </source>
</evidence>
<evidence type="ECO:0000256" key="2">
    <source>
        <dbReference type="SAM" id="Phobius"/>
    </source>
</evidence>
<dbReference type="GO" id="GO:0005524">
    <property type="term" value="F:ATP binding"/>
    <property type="evidence" value="ECO:0007669"/>
    <property type="project" value="InterPro"/>
</dbReference>
<dbReference type="GO" id="GO:0004672">
    <property type="term" value="F:protein kinase activity"/>
    <property type="evidence" value="ECO:0007669"/>
    <property type="project" value="InterPro"/>
</dbReference>
<dbReference type="InterPro" id="IPR004147">
    <property type="entry name" value="ABC1_dom"/>
</dbReference>
<dbReference type="SUPFAM" id="SSF56112">
    <property type="entry name" value="Protein kinase-like (PK-like)"/>
    <property type="match status" value="1"/>
</dbReference>
<dbReference type="PANTHER" id="PTHR10566">
    <property type="entry name" value="CHAPERONE-ACTIVITY OF BC1 COMPLEX CABC1 -RELATED"/>
    <property type="match status" value="1"/>
</dbReference>
<dbReference type="InterPro" id="IPR000719">
    <property type="entry name" value="Prot_kinase_dom"/>
</dbReference>
<dbReference type="Proteomes" id="UP000191663">
    <property type="component" value="Unassembled WGS sequence"/>
</dbReference>
<dbReference type="CDD" id="cd05121">
    <property type="entry name" value="ABC1_ADCK3-like"/>
    <property type="match status" value="1"/>
</dbReference>
<gene>
    <name evidence="4" type="ORF">BXT86_05080</name>
</gene>
<feature type="domain" description="Protein kinase" evidence="3">
    <location>
        <begin position="123"/>
        <end position="488"/>
    </location>
</feature>
<comment type="caution">
    <text evidence="4">The sequence shown here is derived from an EMBL/GenBank/DDBJ whole genome shotgun (WGS) entry which is preliminary data.</text>
</comment>
<organism evidence="4 5">
    <name type="scientific">candidate division WOR-3 bacterium 4484_100</name>
    <dbReference type="NCBI Taxonomy" id="1936077"/>
    <lineage>
        <taxon>Bacteria</taxon>
        <taxon>Bacteria division WOR-3</taxon>
    </lineage>
</organism>
<evidence type="ECO:0000256" key="1">
    <source>
        <dbReference type="ARBA" id="ARBA00009670"/>
    </source>
</evidence>
<keyword evidence="2" id="KW-0472">Membrane</keyword>
<evidence type="ECO:0000259" key="3">
    <source>
        <dbReference type="PROSITE" id="PS50011"/>
    </source>
</evidence>
<proteinExistence type="inferred from homology"/>
<feature type="transmembrane region" description="Helical" evidence="2">
    <location>
        <begin position="508"/>
        <end position="533"/>
    </location>
</feature>
<sequence length="534" mass="61497">MVVFSNPLKRFGRYVQISRILLKYGFGEYVRTFHPAFLLARLGLGRRRFTFRPLSQRLRLAIEELGSTFIKIGQVASARGDILPEEFTSELALLQDKITPQPFAPFRNIIESEIGPIEQVFEHFEEEPIGSASIAQVYRARYQGVPVIVKVRRPNIEKIIDIDIDILRRIAHIAEQNLQIAKQRRISHLIDSFERTIRRELDFLSEASNAQRFQEAFQGDPRIYIPKVYREISTARVLVQEWVEGVKIDDIDAMKKDGIDPGIVARNGADIFLKQILINGFFHADPHPGNLFVKEGNVIVPIDFGMVGRIDHRLREKIVDFIIGVVNRNADQMVRALLKVGIVENGVEQESLKEDILYILDKFEGRTIQQLSVADFVQDINRVIRKYQIMIPQDLVYLGKALSQLEALGRDLDPDFNVVKFLKEFTFNHRLGILSVRELIIKGRWWLQDMFTALRDLPENLNKFFEVNLRSNHTVREEKKEHNIYYFLSGLGISVISMFLFLVSNSLILKIISGIGLGIAFGLFILQILLFLVR</sequence>
<keyword evidence="2" id="KW-0812">Transmembrane</keyword>
<evidence type="ECO:0000313" key="5">
    <source>
        <dbReference type="Proteomes" id="UP000191663"/>
    </source>
</evidence>
<accession>A0A1V4QG65</accession>
<reference evidence="5" key="1">
    <citation type="submission" date="2017-01" db="EMBL/GenBank/DDBJ databases">
        <title>Novel pathways for hydrocarbon cycling and metabolic interdependencies in hydrothermal sediment communities.</title>
        <authorList>
            <person name="Dombrowski N."/>
            <person name="Seitz K."/>
            <person name="Teske A."/>
            <person name="Baker B."/>
        </authorList>
    </citation>
    <scope>NUCLEOTIDE SEQUENCE [LARGE SCALE GENOMIC DNA]</scope>
</reference>
<dbReference type="PROSITE" id="PS50011">
    <property type="entry name" value="PROTEIN_KINASE_DOM"/>
    <property type="match status" value="1"/>
</dbReference>
<dbReference type="InterPro" id="IPR011009">
    <property type="entry name" value="Kinase-like_dom_sf"/>
</dbReference>
<protein>
    <recommendedName>
        <fullName evidence="3">Protein kinase domain-containing protein</fullName>
    </recommendedName>
</protein>
<dbReference type="AlphaFoldDB" id="A0A1V4QG65"/>
<name>A0A1V4QG65_UNCW3</name>
<keyword evidence="2" id="KW-1133">Transmembrane helix</keyword>
<comment type="similarity">
    <text evidence="1">Belongs to the protein kinase superfamily. ADCK protein kinase family.</text>
</comment>
<dbReference type="PANTHER" id="PTHR10566:SF113">
    <property type="entry name" value="PROTEIN ACTIVITY OF BC1 COMPLEX KINASE 7, CHLOROPLASTIC"/>
    <property type="match status" value="1"/>
</dbReference>
<dbReference type="Pfam" id="PF03109">
    <property type="entry name" value="ABC1"/>
    <property type="match status" value="1"/>
</dbReference>
<dbReference type="InterPro" id="IPR050154">
    <property type="entry name" value="UbiB_kinase"/>
</dbReference>